<protein>
    <recommendedName>
        <fullName evidence="4">HTH crp-type domain-containing protein</fullName>
    </recommendedName>
</protein>
<comment type="caution">
    <text evidence="5">The sequence shown here is derived from an EMBL/GenBank/DDBJ whole genome shotgun (WGS) entry which is preliminary data.</text>
</comment>
<proteinExistence type="predicted"/>
<name>A0ABM8TRP1_9BURK</name>
<sequence length="162" mass="18029">MYTSWLYFAGDFHGIGPALTNSPLIYTATCKQPTTLVRIPANVLRELVYRDGRLAIGLFAALDRRYREALWRHESATMLPTHERVADLLRSFMARNIPSCTAGDVKLSQDEIATLLGVRRQVVNRALRKLEADGIVRIQYGGLTVLDVAKLSALAPTFEGPD</sequence>
<organism evidence="5 6">
    <name type="scientific">Cupriavidus numazuensis</name>
    <dbReference type="NCBI Taxonomy" id="221992"/>
    <lineage>
        <taxon>Bacteria</taxon>
        <taxon>Pseudomonadati</taxon>
        <taxon>Pseudomonadota</taxon>
        <taxon>Betaproteobacteria</taxon>
        <taxon>Burkholderiales</taxon>
        <taxon>Burkholderiaceae</taxon>
        <taxon>Cupriavidus</taxon>
    </lineage>
</organism>
<evidence type="ECO:0000256" key="3">
    <source>
        <dbReference type="ARBA" id="ARBA00023163"/>
    </source>
</evidence>
<dbReference type="InterPro" id="IPR014710">
    <property type="entry name" value="RmlC-like_jellyroll"/>
</dbReference>
<dbReference type="Pfam" id="PF13545">
    <property type="entry name" value="HTH_Crp_2"/>
    <property type="match status" value="1"/>
</dbReference>
<evidence type="ECO:0000313" key="6">
    <source>
        <dbReference type="Proteomes" id="UP000672657"/>
    </source>
</evidence>
<keyword evidence="2" id="KW-0238">DNA-binding</keyword>
<evidence type="ECO:0000256" key="1">
    <source>
        <dbReference type="ARBA" id="ARBA00023015"/>
    </source>
</evidence>
<dbReference type="Proteomes" id="UP000672657">
    <property type="component" value="Unassembled WGS sequence"/>
</dbReference>
<dbReference type="Gene3D" id="2.60.120.10">
    <property type="entry name" value="Jelly Rolls"/>
    <property type="match status" value="1"/>
</dbReference>
<dbReference type="InterPro" id="IPR018490">
    <property type="entry name" value="cNMP-bd_dom_sf"/>
</dbReference>
<evidence type="ECO:0000259" key="4">
    <source>
        <dbReference type="PROSITE" id="PS51063"/>
    </source>
</evidence>
<dbReference type="EMBL" id="CAJPVI010000051">
    <property type="protein sequence ID" value="CAG2158913.1"/>
    <property type="molecule type" value="Genomic_DNA"/>
</dbReference>
<dbReference type="SMART" id="SM00419">
    <property type="entry name" value="HTH_CRP"/>
    <property type="match status" value="1"/>
</dbReference>
<feature type="domain" description="HTH crp-type" evidence="4">
    <location>
        <begin position="79"/>
        <end position="149"/>
    </location>
</feature>
<dbReference type="InterPro" id="IPR000524">
    <property type="entry name" value="Tscrpt_reg_HTH_GntR"/>
</dbReference>
<gene>
    <name evidence="5" type="ORF">LMG26411_06293</name>
</gene>
<dbReference type="SMART" id="SM00345">
    <property type="entry name" value="HTH_GNTR"/>
    <property type="match status" value="1"/>
</dbReference>
<dbReference type="SUPFAM" id="SSF51206">
    <property type="entry name" value="cAMP-binding domain-like"/>
    <property type="match status" value="1"/>
</dbReference>
<keyword evidence="3" id="KW-0804">Transcription</keyword>
<dbReference type="InterPro" id="IPR036390">
    <property type="entry name" value="WH_DNA-bd_sf"/>
</dbReference>
<evidence type="ECO:0000313" key="5">
    <source>
        <dbReference type="EMBL" id="CAG2158913.1"/>
    </source>
</evidence>
<dbReference type="InterPro" id="IPR012318">
    <property type="entry name" value="HTH_CRP"/>
</dbReference>
<evidence type="ECO:0000256" key="2">
    <source>
        <dbReference type="ARBA" id="ARBA00023125"/>
    </source>
</evidence>
<dbReference type="SUPFAM" id="SSF46785">
    <property type="entry name" value="Winged helix' DNA-binding domain"/>
    <property type="match status" value="1"/>
</dbReference>
<dbReference type="PROSITE" id="PS51063">
    <property type="entry name" value="HTH_CRP_2"/>
    <property type="match status" value="1"/>
</dbReference>
<keyword evidence="1" id="KW-0805">Transcription regulation</keyword>
<accession>A0ABM8TRP1</accession>
<reference evidence="5 6" key="1">
    <citation type="submission" date="2021-03" db="EMBL/GenBank/DDBJ databases">
        <authorList>
            <person name="Peeters C."/>
        </authorList>
    </citation>
    <scope>NUCLEOTIDE SEQUENCE [LARGE SCALE GENOMIC DNA]</scope>
    <source>
        <strain evidence="5 6">LMG 26411</strain>
    </source>
</reference>
<keyword evidence="6" id="KW-1185">Reference proteome</keyword>